<gene>
    <name evidence="2" type="ORF">M413DRAFT_32196</name>
</gene>
<dbReference type="InterPro" id="IPR003615">
    <property type="entry name" value="HNH_nuc"/>
</dbReference>
<reference evidence="2 3" key="1">
    <citation type="submission" date="2014-04" db="EMBL/GenBank/DDBJ databases">
        <authorList>
            <consortium name="DOE Joint Genome Institute"/>
            <person name="Kuo A."/>
            <person name="Gay G."/>
            <person name="Dore J."/>
            <person name="Kohler A."/>
            <person name="Nagy L.G."/>
            <person name="Floudas D."/>
            <person name="Copeland A."/>
            <person name="Barry K.W."/>
            <person name="Cichocki N."/>
            <person name="Veneault-Fourrey C."/>
            <person name="LaButti K."/>
            <person name="Lindquist E.A."/>
            <person name="Lipzen A."/>
            <person name="Lundell T."/>
            <person name="Morin E."/>
            <person name="Murat C."/>
            <person name="Sun H."/>
            <person name="Tunlid A."/>
            <person name="Henrissat B."/>
            <person name="Grigoriev I.V."/>
            <person name="Hibbett D.S."/>
            <person name="Martin F."/>
            <person name="Nordberg H.P."/>
            <person name="Cantor M.N."/>
            <person name="Hua S.X."/>
        </authorList>
    </citation>
    <scope>NUCLEOTIDE SEQUENCE [LARGE SCALE GENOMIC DNA]</scope>
    <source>
        <strain evidence="3">h7</strain>
    </source>
</reference>
<evidence type="ECO:0000313" key="3">
    <source>
        <dbReference type="Proteomes" id="UP000053424"/>
    </source>
</evidence>
<dbReference type="HOGENOM" id="CLU_049186_1_0_1"/>
<name>A0A0C3BUS3_HEBCY</name>
<feature type="domain" description="HNH nuclease" evidence="1">
    <location>
        <begin position="148"/>
        <end position="249"/>
    </location>
</feature>
<accession>A0A0C3BUS3</accession>
<dbReference type="EMBL" id="KN831813">
    <property type="protein sequence ID" value="KIM35839.1"/>
    <property type="molecule type" value="Genomic_DNA"/>
</dbReference>
<sequence>MTALPIEVPRRLQGTSDVINAYNICLRIENTLQVAVDKGEGVGKNVIYIRILGYLLHHAPSDQGVQHVVNEIVSAEGDFALLEVGKNYFNHYIRPFLVNRSRILRSSYEESPPSFDTISEMTNRTFVASPQSHAAAKSNALIRDGYRCVVTKEYDLKSIRNNLELEQLAAMNPKLYPTTYTQCTHIFSESINYKISKDEKLGDAAKFWTIMEHFGYTSLPSDLNGPNIHRSENVITLGAEVHMRFDDLELWFVATPTRELSGICRIHDLRPPVNLPVPSPTYLEIHAACAKIGHLSGATEYIDRFYGEVEGSTVLAPDGASASLLEDAIFELQARAYQRAIIE</sequence>
<evidence type="ECO:0000313" key="2">
    <source>
        <dbReference type="EMBL" id="KIM35839.1"/>
    </source>
</evidence>
<evidence type="ECO:0000259" key="1">
    <source>
        <dbReference type="Pfam" id="PF13391"/>
    </source>
</evidence>
<proteinExistence type="predicted"/>
<reference evidence="3" key="2">
    <citation type="submission" date="2015-01" db="EMBL/GenBank/DDBJ databases">
        <title>Evolutionary Origins and Diversification of the Mycorrhizal Mutualists.</title>
        <authorList>
            <consortium name="DOE Joint Genome Institute"/>
            <consortium name="Mycorrhizal Genomics Consortium"/>
            <person name="Kohler A."/>
            <person name="Kuo A."/>
            <person name="Nagy L.G."/>
            <person name="Floudas D."/>
            <person name="Copeland A."/>
            <person name="Barry K.W."/>
            <person name="Cichocki N."/>
            <person name="Veneault-Fourrey C."/>
            <person name="LaButti K."/>
            <person name="Lindquist E.A."/>
            <person name="Lipzen A."/>
            <person name="Lundell T."/>
            <person name="Morin E."/>
            <person name="Murat C."/>
            <person name="Riley R."/>
            <person name="Ohm R."/>
            <person name="Sun H."/>
            <person name="Tunlid A."/>
            <person name="Henrissat B."/>
            <person name="Grigoriev I.V."/>
            <person name="Hibbett D.S."/>
            <person name="Martin F."/>
        </authorList>
    </citation>
    <scope>NUCLEOTIDE SEQUENCE [LARGE SCALE GENOMIC DNA]</scope>
    <source>
        <strain evidence="3">h7</strain>
    </source>
</reference>
<dbReference type="Proteomes" id="UP000053424">
    <property type="component" value="Unassembled WGS sequence"/>
</dbReference>
<dbReference type="OrthoDB" id="2104739at2759"/>
<protein>
    <recommendedName>
        <fullName evidence="1">HNH nuclease domain-containing protein</fullName>
    </recommendedName>
</protein>
<dbReference type="STRING" id="686832.A0A0C3BUS3"/>
<dbReference type="AlphaFoldDB" id="A0A0C3BUS3"/>
<organism evidence="2 3">
    <name type="scientific">Hebeloma cylindrosporum</name>
    <dbReference type="NCBI Taxonomy" id="76867"/>
    <lineage>
        <taxon>Eukaryota</taxon>
        <taxon>Fungi</taxon>
        <taxon>Dikarya</taxon>
        <taxon>Basidiomycota</taxon>
        <taxon>Agaricomycotina</taxon>
        <taxon>Agaricomycetes</taxon>
        <taxon>Agaricomycetidae</taxon>
        <taxon>Agaricales</taxon>
        <taxon>Agaricineae</taxon>
        <taxon>Hymenogastraceae</taxon>
        <taxon>Hebeloma</taxon>
    </lineage>
</organism>
<dbReference type="Pfam" id="PF13391">
    <property type="entry name" value="HNH_2"/>
    <property type="match status" value="1"/>
</dbReference>
<keyword evidence="3" id="KW-1185">Reference proteome</keyword>